<dbReference type="Proteomes" id="UP000470384">
    <property type="component" value="Unassembled WGS sequence"/>
</dbReference>
<sequence>MIESFLSAVALAECDEMGHMNIQHYAGKAEAAAHVLAALGGPTARGYAQPDQMHLRFHREMLAGDRVRVMSARCDLEDGPARRPRLVHRIENVGTGLLCATAVTSYGDDAAPRAPDGALPDEAAPRSLTAPAPSGLTREEAGAAHLQRTHLSAIAAADCHADAMTIPAFLQRVSRCQSHLWSLVGFGRRQQAEAGLGTATLELRVTRLAPAPPGRALEILTGFTPPTGKALHYRHFGFDAMTGALCFIAEGVGVMMDLSTRRAVVPPIPDTQFA</sequence>
<dbReference type="EMBL" id="WXYQ01000002">
    <property type="protein sequence ID" value="NBG94725.1"/>
    <property type="molecule type" value="Genomic_DNA"/>
</dbReference>
<name>A0A845Q7U8_9HYPH</name>
<dbReference type="OrthoDB" id="7597365at2"/>
<dbReference type="GeneID" id="300655595"/>
<evidence type="ECO:0000313" key="2">
    <source>
        <dbReference type="EMBL" id="NBG94725.1"/>
    </source>
</evidence>
<accession>A0A845Q7U8</accession>
<dbReference type="RefSeq" id="WP_160586814.1">
    <property type="nucleotide sequence ID" value="NZ_BMHN01000001.1"/>
</dbReference>
<proteinExistence type="predicted"/>
<feature type="compositionally biased region" description="Low complexity" evidence="1">
    <location>
        <begin position="110"/>
        <end position="121"/>
    </location>
</feature>
<evidence type="ECO:0008006" key="4">
    <source>
        <dbReference type="Google" id="ProtNLM"/>
    </source>
</evidence>
<dbReference type="InterPro" id="IPR029069">
    <property type="entry name" value="HotDog_dom_sf"/>
</dbReference>
<organism evidence="2 3">
    <name type="scientific">Pyruvatibacter mobilis</name>
    <dbReference type="NCBI Taxonomy" id="1712261"/>
    <lineage>
        <taxon>Bacteria</taxon>
        <taxon>Pseudomonadati</taxon>
        <taxon>Pseudomonadota</taxon>
        <taxon>Alphaproteobacteria</taxon>
        <taxon>Hyphomicrobiales</taxon>
        <taxon>Parvibaculaceae</taxon>
        <taxon>Pyruvatibacter</taxon>
    </lineage>
</organism>
<comment type="caution">
    <text evidence="2">The sequence shown here is derived from an EMBL/GenBank/DDBJ whole genome shotgun (WGS) entry which is preliminary data.</text>
</comment>
<dbReference type="Gene3D" id="3.10.129.10">
    <property type="entry name" value="Hotdog Thioesterase"/>
    <property type="match status" value="2"/>
</dbReference>
<feature type="region of interest" description="Disordered" evidence="1">
    <location>
        <begin position="110"/>
        <end position="137"/>
    </location>
</feature>
<dbReference type="AlphaFoldDB" id="A0A845Q7U8"/>
<dbReference type="Pfam" id="PF13279">
    <property type="entry name" value="4HBT_2"/>
    <property type="match status" value="1"/>
</dbReference>
<evidence type="ECO:0000256" key="1">
    <source>
        <dbReference type="SAM" id="MobiDB-lite"/>
    </source>
</evidence>
<dbReference type="SUPFAM" id="SSF54637">
    <property type="entry name" value="Thioesterase/thiol ester dehydrase-isomerase"/>
    <property type="match status" value="2"/>
</dbReference>
<evidence type="ECO:0000313" key="3">
    <source>
        <dbReference type="Proteomes" id="UP000470384"/>
    </source>
</evidence>
<keyword evidence="3" id="KW-1185">Reference proteome</keyword>
<gene>
    <name evidence="2" type="ORF">GTQ45_03160</name>
</gene>
<protein>
    <recommendedName>
        <fullName evidence="4">Acyl-ACP thioesterase</fullName>
    </recommendedName>
</protein>
<reference evidence="2 3" key="1">
    <citation type="journal article" date="2016" name="Int. J. Syst. Evol. Microbiol.">
        <title>Pyruvatibacter mobilis gen. nov., sp. nov., a marine bacterium from the culture broth of Picochlorum sp. 122.</title>
        <authorList>
            <person name="Wang G."/>
            <person name="Tang M."/>
            <person name="Wu H."/>
            <person name="Dai S."/>
            <person name="Li T."/>
            <person name="Chen C."/>
            <person name="He H."/>
            <person name="Fan J."/>
            <person name="Xiang W."/>
            <person name="Li X."/>
        </authorList>
    </citation>
    <scope>NUCLEOTIDE SEQUENCE [LARGE SCALE GENOMIC DNA]</scope>
    <source>
        <strain evidence="2 3">GYP-11</strain>
    </source>
</reference>